<feature type="compositionally biased region" description="Basic residues" evidence="9">
    <location>
        <begin position="260"/>
        <end position="272"/>
    </location>
</feature>
<dbReference type="GO" id="GO:0005938">
    <property type="term" value="C:cell cortex"/>
    <property type="evidence" value="ECO:0007669"/>
    <property type="project" value="UniProtKB-ARBA"/>
</dbReference>
<dbReference type="PROSITE" id="PS50841">
    <property type="entry name" value="DIX"/>
    <property type="match status" value="1"/>
</dbReference>
<evidence type="ECO:0000256" key="1">
    <source>
        <dbReference type="ARBA" id="ARBA00004370"/>
    </source>
</evidence>
<dbReference type="SMART" id="SM00021">
    <property type="entry name" value="DAX"/>
    <property type="match status" value="1"/>
</dbReference>
<dbReference type="SUPFAM" id="SSF54236">
    <property type="entry name" value="Ubiquitin-like"/>
    <property type="match status" value="1"/>
</dbReference>
<keyword evidence="4" id="KW-0217">Developmental protein</keyword>
<dbReference type="SUPFAM" id="SSF50156">
    <property type="entry name" value="PDZ domain-like"/>
    <property type="match status" value="1"/>
</dbReference>
<evidence type="ECO:0000259" key="12">
    <source>
        <dbReference type="PROSITE" id="PS50841"/>
    </source>
</evidence>
<dbReference type="InterPro" id="IPR001478">
    <property type="entry name" value="PDZ"/>
</dbReference>
<dbReference type="Proteomes" id="UP001620645">
    <property type="component" value="Unassembled WGS sequence"/>
</dbReference>
<evidence type="ECO:0008006" key="15">
    <source>
        <dbReference type="Google" id="ProtNLM"/>
    </source>
</evidence>
<dbReference type="EMBL" id="JBICCN010000429">
    <property type="protein sequence ID" value="KAL3069402.1"/>
    <property type="molecule type" value="Genomic_DNA"/>
</dbReference>
<dbReference type="InterPro" id="IPR000591">
    <property type="entry name" value="DEP_dom"/>
</dbReference>
<dbReference type="CDD" id="cd04438">
    <property type="entry name" value="DEP_dishevelled"/>
    <property type="match status" value="1"/>
</dbReference>
<dbReference type="GO" id="GO:0003002">
    <property type="term" value="P:regionalization"/>
    <property type="evidence" value="ECO:0007669"/>
    <property type="project" value="UniProtKB-ARBA"/>
</dbReference>
<name>A0ABD2HSG3_HETSC</name>
<dbReference type="GO" id="GO:0016020">
    <property type="term" value="C:membrane"/>
    <property type="evidence" value="ECO:0007669"/>
    <property type="project" value="UniProtKB-SubCell"/>
</dbReference>
<dbReference type="FunFam" id="1.10.10.10:FF:000400">
    <property type="entry name" value="DiSHevelled related"/>
    <property type="match status" value="1"/>
</dbReference>
<proteinExistence type="inferred from homology"/>
<keyword evidence="5" id="KW-0963">Cytoplasm</keyword>
<evidence type="ECO:0000256" key="6">
    <source>
        <dbReference type="ARBA" id="ARBA00022687"/>
    </source>
</evidence>
<dbReference type="InterPro" id="IPR036388">
    <property type="entry name" value="WH-like_DNA-bd_sf"/>
</dbReference>
<evidence type="ECO:0000256" key="7">
    <source>
        <dbReference type="ARBA" id="ARBA00023136"/>
    </source>
</evidence>
<feature type="region of interest" description="Disordered" evidence="9">
    <location>
        <begin position="662"/>
        <end position="719"/>
    </location>
</feature>
<dbReference type="Pfam" id="PF00595">
    <property type="entry name" value="PDZ"/>
    <property type="match status" value="1"/>
</dbReference>
<dbReference type="GO" id="GO:0048598">
    <property type="term" value="P:embryonic morphogenesis"/>
    <property type="evidence" value="ECO:0007669"/>
    <property type="project" value="UniProtKB-ARBA"/>
</dbReference>
<keyword evidence="7" id="KW-0472">Membrane</keyword>
<evidence type="ECO:0000256" key="3">
    <source>
        <dbReference type="ARBA" id="ARBA00008735"/>
    </source>
</evidence>
<evidence type="ECO:0000256" key="5">
    <source>
        <dbReference type="ARBA" id="ARBA00022490"/>
    </source>
</evidence>
<dbReference type="GO" id="GO:0016477">
    <property type="term" value="P:cell migration"/>
    <property type="evidence" value="ECO:0007669"/>
    <property type="project" value="UniProtKB-ARBA"/>
</dbReference>
<feature type="domain" description="DIX" evidence="12">
    <location>
        <begin position="15"/>
        <end position="97"/>
    </location>
</feature>
<evidence type="ECO:0000256" key="8">
    <source>
        <dbReference type="PROSITE-ProRule" id="PRU00069"/>
    </source>
</evidence>
<dbReference type="AlphaFoldDB" id="A0ABD2HSG3"/>
<gene>
    <name evidence="13" type="ORF">niasHS_018127</name>
</gene>
<dbReference type="Gene3D" id="1.10.10.10">
    <property type="entry name" value="Winged helix-like DNA-binding domain superfamily/Winged helix DNA-binding domain"/>
    <property type="match status" value="1"/>
</dbReference>
<dbReference type="PROSITE" id="PS50186">
    <property type="entry name" value="DEP"/>
    <property type="match status" value="1"/>
</dbReference>
<feature type="compositionally biased region" description="Low complexity" evidence="9">
    <location>
        <begin position="276"/>
        <end position="288"/>
    </location>
</feature>
<comment type="subcellular location">
    <subcellularLocation>
        <location evidence="2">Cytoplasm</location>
    </subcellularLocation>
    <subcellularLocation>
        <location evidence="1">Membrane</location>
    </subcellularLocation>
</comment>
<dbReference type="InterPro" id="IPR036390">
    <property type="entry name" value="WH_DNA-bd_sf"/>
</dbReference>
<dbReference type="InterPro" id="IPR029071">
    <property type="entry name" value="Ubiquitin-like_domsf"/>
</dbReference>
<protein>
    <recommendedName>
        <fullName evidence="15">Segment polarity protein dishevelled</fullName>
    </recommendedName>
</protein>
<feature type="domain" description="DEP" evidence="11">
    <location>
        <begin position="573"/>
        <end position="647"/>
    </location>
</feature>
<dbReference type="SMART" id="SM00049">
    <property type="entry name" value="DEP"/>
    <property type="match status" value="1"/>
</dbReference>
<dbReference type="SMART" id="SM00228">
    <property type="entry name" value="PDZ"/>
    <property type="match status" value="1"/>
</dbReference>
<sequence length="875" mass="94933">MDDRTEEIVPFCAANGTTKVYYHLDDSATPYMSEVPVPSDRITLGDFKAVFTRKGYRYFCRRWDDQLKSEVKAEFVRDQQRLQRSPVTGLFELFLLSPALPSAKSGAVVAPTAGTGGSGNADTLPRTRRKFGAAAASSELPSLHHHQHYHLSALALSSVGAGGGGSSCSSGELLVAHGGGQRVSMVTGDTAPPSSGTNTIISKRAGEHLADLYNSTSEDPYTRTTTISSSGILLRQKPGERSFASSTTDRPSNGGFGGGRPKRRRGRHRRRPYVPSTISSASDESSSSLPRIEEVKLRLQDAPLGISVASQQDGSIFIYSIQPGSAAEKCGCLEIGDQIVQVESTKFEELDEKQALDMLRRLNGLKKTVTIYVARRRPLNVGGGGGSSSDKSDALSQFCETIQLDIGQWVESTKQPIVEPVLPFVDVPVGKSSPKTNGKSEPQQQQTVMKMMMPTEEKGTSDEEQAAYMDRRNGVGPRFVSAVQKAKSKEQQKALLMVNDPKMVPTEVNNNKNNGNKNAVVAAEPIVLPPPLHSAKNNPPPLPSPCHATAPSVPVPLHAAMEPSVILRRMAHPRSGLDIRDRKWLKIPVPNSFIGDDMLDWLMSNVQGFKDRKCARAFASTVLLKGFIKHVVNVSAFNEKCYYIFDDSILAERLHILRRESRQQQQQKLEATTTTTTTTTNNNNTSDNGGNGGANGAENKQKQQPESTTEITYMSSPSTPFVGAVPTTTTMMAQQMANKKGAGGDAPRPPPPPQLVIVNNPKYAQTPLMLNSQPSATLAHANNGNLVPLRHFANKLPAWPISPIPRECQSPEATNEYASMVQGEINCGAQFEAKFDGFLVPTLVNKSPIFVNNNNGNSILVPPPLPQRQIKKVQN</sequence>
<dbReference type="InterPro" id="IPR001158">
    <property type="entry name" value="DIX"/>
</dbReference>
<dbReference type="PANTHER" id="PTHR10878:SF24">
    <property type="entry name" value="SEGMENT POLARITY PROTEIN DISHEVELLED HOMOLOG MIG-5"/>
    <property type="match status" value="1"/>
</dbReference>
<dbReference type="GO" id="GO:0048730">
    <property type="term" value="P:epidermis morphogenesis"/>
    <property type="evidence" value="ECO:0007669"/>
    <property type="project" value="UniProtKB-ARBA"/>
</dbReference>
<dbReference type="InterPro" id="IPR036034">
    <property type="entry name" value="PDZ_sf"/>
</dbReference>
<feature type="compositionally biased region" description="Polar residues" evidence="9">
    <location>
        <begin position="213"/>
        <end position="231"/>
    </location>
</feature>
<reference evidence="13 14" key="1">
    <citation type="submission" date="2024-10" db="EMBL/GenBank/DDBJ databases">
        <authorList>
            <person name="Kim D."/>
        </authorList>
    </citation>
    <scope>NUCLEOTIDE SEQUENCE [LARGE SCALE GENOMIC DNA]</scope>
    <source>
        <strain evidence="13">Taebaek</strain>
    </source>
</reference>
<feature type="region of interest" description="Disordered" evidence="9">
    <location>
        <begin position="212"/>
        <end position="289"/>
    </location>
</feature>
<evidence type="ECO:0000259" key="11">
    <source>
        <dbReference type="PROSITE" id="PS50186"/>
    </source>
</evidence>
<evidence type="ECO:0000256" key="2">
    <source>
        <dbReference type="ARBA" id="ARBA00004496"/>
    </source>
</evidence>
<evidence type="ECO:0000256" key="4">
    <source>
        <dbReference type="ARBA" id="ARBA00022473"/>
    </source>
</evidence>
<dbReference type="SUPFAM" id="SSF46785">
    <property type="entry name" value="Winged helix' DNA-binding domain"/>
    <property type="match status" value="1"/>
</dbReference>
<feature type="compositionally biased region" description="Polar residues" evidence="9">
    <location>
        <begin position="702"/>
        <end position="719"/>
    </location>
</feature>
<dbReference type="PROSITE" id="PS50106">
    <property type="entry name" value="PDZ"/>
    <property type="match status" value="1"/>
</dbReference>
<dbReference type="PANTHER" id="PTHR10878">
    <property type="entry name" value="SEGMENT POLARITY PROTEIN DISHEVELLED"/>
    <property type="match status" value="1"/>
</dbReference>
<evidence type="ECO:0000313" key="14">
    <source>
        <dbReference type="Proteomes" id="UP001620645"/>
    </source>
</evidence>
<dbReference type="InterPro" id="IPR015506">
    <property type="entry name" value="Dsh/Dvl-rel"/>
</dbReference>
<keyword evidence="6 8" id="KW-0879">Wnt signaling pathway</keyword>
<evidence type="ECO:0000256" key="9">
    <source>
        <dbReference type="SAM" id="MobiDB-lite"/>
    </source>
</evidence>
<dbReference type="GO" id="GO:0000132">
    <property type="term" value="P:establishment of mitotic spindle orientation"/>
    <property type="evidence" value="ECO:0007669"/>
    <property type="project" value="UniProtKB-ARBA"/>
</dbReference>
<dbReference type="GO" id="GO:0048699">
    <property type="term" value="P:generation of neurons"/>
    <property type="evidence" value="ECO:0007669"/>
    <property type="project" value="UniProtKB-ARBA"/>
</dbReference>
<accession>A0ABD2HSG3</accession>
<dbReference type="Pfam" id="PF00778">
    <property type="entry name" value="DIX"/>
    <property type="match status" value="1"/>
</dbReference>
<feature type="compositionally biased region" description="Low complexity" evidence="9">
    <location>
        <begin position="671"/>
        <end position="688"/>
    </location>
</feature>
<feature type="domain" description="PDZ" evidence="10">
    <location>
        <begin position="294"/>
        <end position="361"/>
    </location>
</feature>
<dbReference type="GO" id="GO:0048646">
    <property type="term" value="P:anatomical structure formation involved in morphogenesis"/>
    <property type="evidence" value="ECO:0007669"/>
    <property type="project" value="UniProtKB-ARBA"/>
</dbReference>
<evidence type="ECO:0000259" key="10">
    <source>
        <dbReference type="PROSITE" id="PS50106"/>
    </source>
</evidence>
<dbReference type="Gene3D" id="2.30.42.10">
    <property type="match status" value="1"/>
</dbReference>
<comment type="similarity">
    <text evidence="3">Belongs to the DSH family.</text>
</comment>
<dbReference type="InterPro" id="IPR038207">
    <property type="entry name" value="DIX_dom_sf"/>
</dbReference>
<dbReference type="GO" id="GO:0009887">
    <property type="term" value="P:animal organ morphogenesis"/>
    <property type="evidence" value="ECO:0007669"/>
    <property type="project" value="UniProtKB-ARBA"/>
</dbReference>
<dbReference type="GO" id="GO:0035591">
    <property type="term" value="F:signaling adaptor activity"/>
    <property type="evidence" value="ECO:0007669"/>
    <property type="project" value="UniProtKB-ARBA"/>
</dbReference>
<dbReference type="Pfam" id="PF00610">
    <property type="entry name" value="DEP"/>
    <property type="match status" value="1"/>
</dbReference>
<dbReference type="GO" id="GO:0048468">
    <property type="term" value="P:cell development"/>
    <property type="evidence" value="ECO:0007669"/>
    <property type="project" value="UniProtKB-ARBA"/>
</dbReference>
<comment type="caution">
    <text evidence="13">The sequence shown here is derived from an EMBL/GenBank/DDBJ whole genome shotgun (WGS) entry which is preliminary data.</text>
</comment>
<organism evidence="13 14">
    <name type="scientific">Heterodera schachtii</name>
    <name type="common">Sugarbeet cyst nematode worm</name>
    <name type="synonym">Tylenchus schachtii</name>
    <dbReference type="NCBI Taxonomy" id="97005"/>
    <lineage>
        <taxon>Eukaryota</taxon>
        <taxon>Metazoa</taxon>
        <taxon>Ecdysozoa</taxon>
        <taxon>Nematoda</taxon>
        <taxon>Chromadorea</taxon>
        <taxon>Rhabditida</taxon>
        <taxon>Tylenchina</taxon>
        <taxon>Tylenchomorpha</taxon>
        <taxon>Tylenchoidea</taxon>
        <taxon>Heteroderidae</taxon>
        <taxon>Heteroderinae</taxon>
        <taxon>Heterodera</taxon>
    </lineage>
</organism>
<dbReference type="GO" id="GO:0016055">
    <property type="term" value="P:Wnt signaling pathway"/>
    <property type="evidence" value="ECO:0007669"/>
    <property type="project" value="UniProtKB-KW"/>
</dbReference>
<evidence type="ECO:0000313" key="13">
    <source>
        <dbReference type="EMBL" id="KAL3069402.1"/>
    </source>
</evidence>
<keyword evidence="14" id="KW-1185">Reference proteome</keyword>
<dbReference type="Gene3D" id="2.40.240.130">
    <property type="match status" value="1"/>
</dbReference>